<protein>
    <submittedName>
        <fullName evidence="1">Uncharacterized protein</fullName>
    </submittedName>
</protein>
<proteinExistence type="predicted"/>
<evidence type="ECO:0000313" key="1">
    <source>
        <dbReference type="EMBL" id="KUM50464.1"/>
    </source>
</evidence>
<keyword evidence="1" id="KW-0496">Mitochondrion</keyword>
<accession>A0A101M3L5</accession>
<reference evidence="1" key="1">
    <citation type="journal article" date="2015" name="Genome Biol. Evol.">
        <title>Organellar Genomes of White Spruce (Picea glauca): Assembly and Annotation.</title>
        <authorList>
            <person name="Jackman S.D."/>
            <person name="Warren R.L."/>
            <person name="Gibb E.A."/>
            <person name="Vandervalk B.P."/>
            <person name="Mohamadi H."/>
            <person name="Chu J."/>
            <person name="Raymond A."/>
            <person name="Pleasance S."/>
            <person name="Coope R."/>
            <person name="Wildung M.R."/>
            <person name="Ritland C.E."/>
            <person name="Bousquet J."/>
            <person name="Jones S.J."/>
            <person name="Bohlmann J."/>
            <person name="Birol I."/>
        </authorList>
    </citation>
    <scope>NUCLEOTIDE SEQUENCE [LARGE SCALE GENOMIC DNA]</scope>
    <source>
        <tissue evidence="1">Flushing bud</tissue>
    </source>
</reference>
<comment type="caution">
    <text evidence="1">The sequence shown here is derived from an EMBL/GenBank/DDBJ whole genome shotgun (WGS) entry which is preliminary data.</text>
</comment>
<gene>
    <name evidence="1" type="ORF">ABT39_MTgene307</name>
</gene>
<organism evidence="1">
    <name type="scientific">Picea glauca</name>
    <name type="common">White spruce</name>
    <name type="synonym">Pinus glauca</name>
    <dbReference type="NCBI Taxonomy" id="3330"/>
    <lineage>
        <taxon>Eukaryota</taxon>
        <taxon>Viridiplantae</taxon>
        <taxon>Streptophyta</taxon>
        <taxon>Embryophyta</taxon>
        <taxon>Tracheophyta</taxon>
        <taxon>Spermatophyta</taxon>
        <taxon>Pinopsida</taxon>
        <taxon>Pinidae</taxon>
        <taxon>Conifers I</taxon>
        <taxon>Pinales</taxon>
        <taxon>Pinaceae</taxon>
        <taxon>Picea</taxon>
    </lineage>
</organism>
<sequence>MGRRSFLRQLPLFTCCCCLRYHIYESVTFSYYTRLQALVCTHPWPPSYGLIRFPGKACLDLGKG</sequence>
<name>A0A101M3L5_PICGL</name>
<geneLocation type="mitochondrion" evidence="1"/>
<dbReference type="AlphaFoldDB" id="A0A101M3L5"/>
<dbReference type="EMBL" id="LKAM01000001">
    <property type="protein sequence ID" value="KUM50464.1"/>
    <property type="molecule type" value="Genomic_DNA"/>
</dbReference>